<gene>
    <name evidence="7" type="ORF">HMPREF9943_00242</name>
</gene>
<dbReference type="Proteomes" id="UP000011758">
    <property type="component" value="Unassembled WGS sequence"/>
</dbReference>
<evidence type="ECO:0000256" key="5">
    <source>
        <dbReference type="SAM" id="Phobius"/>
    </source>
</evidence>
<dbReference type="GO" id="GO:0016020">
    <property type="term" value="C:membrane"/>
    <property type="evidence" value="ECO:0007669"/>
    <property type="project" value="UniProtKB-SubCell"/>
</dbReference>
<dbReference type="PANTHER" id="PTHR43027">
    <property type="entry name" value="DOXORUBICIN RESISTANCE ABC TRANSPORTER PERMEASE PROTEIN DRRC-RELATED"/>
    <property type="match status" value="1"/>
</dbReference>
<dbReference type="InterPro" id="IPR013525">
    <property type="entry name" value="ABC2_TM"/>
</dbReference>
<evidence type="ECO:0000313" key="8">
    <source>
        <dbReference type="Proteomes" id="UP000011758"/>
    </source>
</evidence>
<evidence type="ECO:0000256" key="3">
    <source>
        <dbReference type="ARBA" id="ARBA00022989"/>
    </source>
</evidence>
<keyword evidence="3 5" id="KW-1133">Transmembrane helix</keyword>
<evidence type="ECO:0000256" key="2">
    <source>
        <dbReference type="ARBA" id="ARBA00022692"/>
    </source>
</evidence>
<dbReference type="eggNOG" id="COG0842">
    <property type="taxonomic scope" value="Bacteria"/>
</dbReference>
<dbReference type="GO" id="GO:0140359">
    <property type="term" value="F:ABC-type transporter activity"/>
    <property type="evidence" value="ECO:0007669"/>
    <property type="project" value="InterPro"/>
</dbReference>
<organism evidence="7 8">
    <name type="scientific">Eggerthia catenaformis OT 569 = DSM 20559</name>
    <dbReference type="NCBI Taxonomy" id="999415"/>
    <lineage>
        <taxon>Bacteria</taxon>
        <taxon>Bacillati</taxon>
        <taxon>Bacillota</taxon>
        <taxon>Erysipelotrichia</taxon>
        <taxon>Erysipelotrichales</taxon>
        <taxon>Coprobacillaceae</taxon>
        <taxon>Eggerthia</taxon>
    </lineage>
</organism>
<keyword evidence="2 5" id="KW-0812">Transmembrane</keyword>
<dbReference type="EMBL" id="AGEJ01000005">
    <property type="protein sequence ID" value="EMD17455.1"/>
    <property type="molecule type" value="Genomic_DNA"/>
</dbReference>
<sequence length="392" mass="44472">MFIHHFKYSLKILFRNKILIFWIFSFPIILATFFSMAFSNIEKGEKLNLIHIAIINNKDFNQNTLFKDSFKEMSNKNSKNRLFIIDYTTKDQAEQLLKDDRIIGYLNLINDDPRLTFKSSGINETIFKYVTEEVSQTYNIVKNLSKKEIEKEISSGHYQIDYQKISHKVQSLIHTDVKIKDKSKKNLSYIVIEFYSLIAMSCLMGGSLVIASLDNNLPQMSSQGKRIAIAPVKKAGLLLSSLFAGYITQLTGLLLLFVYTIFVLKVNYGSNLGLIVLLSIAGSLAGLSLGMAIAVVSKGNSSFKSSLQISVTMLGCFFAGMMGVTTKYFIDKNIPIINMLNPAGMITDGFYSLYYYDTLHRFFFNLMSLLAFSLILIIISIIVLRRQKYDSI</sequence>
<feature type="transmembrane region" description="Helical" evidence="5">
    <location>
        <begin position="274"/>
        <end position="295"/>
    </location>
</feature>
<feature type="transmembrane region" description="Helical" evidence="5">
    <location>
        <begin position="362"/>
        <end position="384"/>
    </location>
</feature>
<accession>M2Q3I9</accession>
<comment type="subcellular location">
    <subcellularLocation>
        <location evidence="1">Membrane</location>
        <topology evidence="1">Multi-pass membrane protein</topology>
    </subcellularLocation>
</comment>
<name>M2Q3I9_9FIRM</name>
<feature type="transmembrane region" description="Helical" evidence="5">
    <location>
        <begin position="243"/>
        <end position="262"/>
    </location>
</feature>
<proteinExistence type="predicted"/>
<evidence type="ECO:0000256" key="1">
    <source>
        <dbReference type="ARBA" id="ARBA00004141"/>
    </source>
</evidence>
<dbReference type="STRING" id="999415.HMPREF9943_00242"/>
<dbReference type="BioCyc" id="ECAT999415-HMP:GTTI-251-MONOMER"/>
<evidence type="ECO:0000256" key="4">
    <source>
        <dbReference type="ARBA" id="ARBA00023136"/>
    </source>
</evidence>
<evidence type="ECO:0000313" key="7">
    <source>
        <dbReference type="EMBL" id="EMD17455.1"/>
    </source>
</evidence>
<reference evidence="7 8" key="1">
    <citation type="submission" date="2013-02" db="EMBL/GenBank/DDBJ databases">
        <title>The Genome Sequence of Lactobacillus catenaformis F0143.</title>
        <authorList>
            <consortium name="The Broad Institute Genome Sequencing Platform"/>
            <person name="Earl A."/>
            <person name="Ward D."/>
            <person name="Feldgarden M."/>
            <person name="Gevers D."/>
            <person name="Izard J."/>
            <person name="Blanton J.M."/>
            <person name="Mathney J."/>
            <person name="Dewhirst F.E."/>
            <person name="Young S.K."/>
            <person name="Zeng Q."/>
            <person name="Gargeya S."/>
            <person name="Fitzgerald M."/>
            <person name="Haas B."/>
            <person name="Abouelleil A."/>
            <person name="Alvarado L."/>
            <person name="Arachchi H.M."/>
            <person name="Berlin A."/>
            <person name="Chapman S.B."/>
            <person name="Gearin G."/>
            <person name="Goldberg J."/>
            <person name="Griggs A."/>
            <person name="Gujja S."/>
            <person name="Hansen M."/>
            <person name="Heiman D."/>
            <person name="Howarth C."/>
            <person name="Larimer J."/>
            <person name="Lui A."/>
            <person name="MacDonald P.J.P."/>
            <person name="McCowen C."/>
            <person name="Montmayeur A."/>
            <person name="Murphy C."/>
            <person name="Neiman D."/>
            <person name="Pearson M."/>
            <person name="Priest M."/>
            <person name="Roberts A."/>
            <person name="Saif S."/>
            <person name="Shea T."/>
            <person name="Sisk P."/>
            <person name="Stolte C."/>
            <person name="Sykes S."/>
            <person name="Wortman J."/>
            <person name="Nusbaum C."/>
            <person name="Birren B."/>
        </authorList>
    </citation>
    <scope>NUCLEOTIDE SEQUENCE [LARGE SCALE GENOMIC DNA]</scope>
    <source>
        <strain evidence="7 8">OT 569</strain>
    </source>
</reference>
<dbReference type="InterPro" id="IPR052902">
    <property type="entry name" value="ABC-2_transporter"/>
</dbReference>
<dbReference type="Pfam" id="PF12698">
    <property type="entry name" value="ABC2_membrane_3"/>
    <property type="match status" value="1"/>
</dbReference>
<dbReference type="OrthoDB" id="9771731at2"/>
<feature type="transmembrane region" description="Helical" evidence="5">
    <location>
        <begin position="20"/>
        <end position="38"/>
    </location>
</feature>
<dbReference type="PANTHER" id="PTHR43027:SF1">
    <property type="entry name" value="DOXORUBICIN RESISTANCE ABC TRANSPORTER PERMEASE PROTEIN DRRC-RELATED"/>
    <property type="match status" value="1"/>
</dbReference>
<feature type="transmembrane region" description="Helical" evidence="5">
    <location>
        <begin position="187"/>
        <end position="211"/>
    </location>
</feature>
<keyword evidence="4 5" id="KW-0472">Membrane</keyword>
<comment type="caution">
    <text evidence="7">The sequence shown here is derived from an EMBL/GenBank/DDBJ whole genome shotgun (WGS) entry which is preliminary data.</text>
</comment>
<feature type="transmembrane region" description="Helical" evidence="5">
    <location>
        <begin position="307"/>
        <end position="324"/>
    </location>
</feature>
<dbReference type="RefSeq" id="WP_004801279.1">
    <property type="nucleotide sequence ID" value="NZ_KB446646.1"/>
</dbReference>
<evidence type="ECO:0000259" key="6">
    <source>
        <dbReference type="Pfam" id="PF12698"/>
    </source>
</evidence>
<keyword evidence="8" id="KW-1185">Reference proteome</keyword>
<dbReference type="AlphaFoldDB" id="M2Q3I9"/>
<protein>
    <recommendedName>
        <fullName evidence="6">ABC-2 type transporter transmembrane domain-containing protein</fullName>
    </recommendedName>
</protein>
<feature type="domain" description="ABC-2 type transporter transmembrane" evidence="6">
    <location>
        <begin position="17"/>
        <end position="382"/>
    </location>
</feature>